<reference evidence="2" key="2">
    <citation type="journal article" date="2014" name="ISME J.">
        <title>Microbial stratification in low pH oxic and suboxic macroscopic growths along an acid mine drainage.</title>
        <authorList>
            <person name="Mendez-Garcia C."/>
            <person name="Mesa V."/>
            <person name="Sprenger R.R."/>
            <person name="Richter M."/>
            <person name="Diez M.S."/>
            <person name="Solano J."/>
            <person name="Bargiela R."/>
            <person name="Golyshina O.V."/>
            <person name="Manteca A."/>
            <person name="Ramos J.L."/>
            <person name="Gallego J.R."/>
            <person name="Llorente I."/>
            <person name="Martins Dos Santos V.A."/>
            <person name="Jensen O.N."/>
            <person name="Pelaez A.I."/>
            <person name="Sanchez J."/>
            <person name="Ferrer M."/>
        </authorList>
    </citation>
    <scope>NUCLEOTIDE SEQUENCE</scope>
</reference>
<dbReference type="EMBL" id="AUZZ01010906">
    <property type="protein sequence ID" value="EQD28318.1"/>
    <property type="molecule type" value="Genomic_DNA"/>
</dbReference>
<name>T0Y5D0_9ZZZZ</name>
<dbReference type="SUPFAM" id="SSF101960">
    <property type="entry name" value="Stabilizer of iron transporter SufD"/>
    <property type="match status" value="1"/>
</dbReference>
<evidence type="ECO:0000313" key="2">
    <source>
        <dbReference type="EMBL" id="EQD28318.1"/>
    </source>
</evidence>
<feature type="compositionally biased region" description="Basic residues" evidence="1">
    <location>
        <begin position="200"/>
        <end position="222"/>
    </location>
</feature>
<feature type="region of interest" description="Disordered" evidence="1">
    <location>
        <begin position="173"/>
        <end position="222"/>
    </location>
</feature>
<organism evidence="2">
    <name type="scientific">mine drainage metagenome</name>
    <dbReference type="NCBI Taxonomy" id="410659"/>
    <lineage>
        <taxon>unclassified sequences</taxon>
        <taxon>metagenomes</taxon>
        <taxon>ecological metagenomes</taxon>
    </lineage>
</organism>
<sequence>VIGGERRREAIEALCAQGLPSTREENWRYANLRVLERARFSPCASPAGIADLPAPLAGFSRLVFIDGMLAMGEPVQHAGLAVHSLRSGAQGADASGPQCIAALPETRLALLNEAFATDGAAIRVRREAGTAQIELLFIAHAPALAGASYPRVRLSIETGARLTLVERHLSAGEWGEPGQQRAARGSRRRGHASTITACSKRARAPHGLTRWKRRSRRTRATA</sequence>
<proteinExistence type="predicted"/>
<comment type="caution">
    <text evidence="2">The sequence shown here is derived from an EMBL/GenBank/DDBJ whole genome shotgun (WGS) entry which is preliminary data.</text>
</comment>
<feature type="non-terminal residue" evidence="2">
    <location>
        <position position="1"/>
    </location>
</feature>
<protein>
    <submittedName>
        <fullName evidence="2">FeS assembly protein SufD</fullName>
    </submittedName>
</protein>
<reference evidence="2" key="1">
    <citation type="submission" date="2013-08" db="EMBL/GenBank/DDBJ databases">
        <authorList>
            <person name="Mendez C."/>
            <person name="Richter M."/>
            <person name="Ferrer M."/>
            <person name="Sanchez J."/>
        </authorList>
    </citation>
    <scope>NUCLEOTIDE SEQUENCE</scope>
</reference>
<evidence type="ECO:0000256" key="1">
    <source>
        <dbReference type="SAM" id="MobiDB-lite"/>
    </source>
</evidence>
<dbReference type="InterPro" id="IPR037284">
    <property type="entry name" value="SUF_FeS_clus_asmbl_SufBD_sf"/>
</dbReference>
<gene>
    <name evidence="2" type="ORF">B2A_14989</name>
</gene>
<accession>T0Y5D0</accession>
<dbReference type="AlphaFoldDB" id="T0Y5D0"/>